<name>D4AZZ1_ARTBC</name>
<dbReference type="GO" id="GO:0016279">
    <property type="term" value="F:protein-lysine N-methyltransferase activity"/>
    <property type="evidence" value="ECO:0007669"/>
    <property type="project" value="TreeGrafter"/>
</dbReference>
<dbReference type="HOGENOM" id="CLU_044629_0_0_1"/>
<accession>D4AZZ1</accession>
<dbReference type="SUPFAM" id="SSF82199">
    <property type="entry name" value="SET domain"/>
    <property type="match status" value="1"/>
</dbReference>
<protein>
    <recommendedName>
        <fullName evidence="3">SET domain-containing protein</fullName>
    </recommendedName>
</protein>
<evidence type="ECO:0000313" key="2">
    <source>
        <dbReference type="Proteomes" id="UP000008866"/>
    </source>
</evidence>
<dbReference type="EMBL" id="ABSU01000022">
    <property type="protein sequence ID" value="EFE31366.1"/>
    <property type="molecule type" value="Genomic_DNA"/>
</dbReference>
<dbReference type="KEGG" id="abe:ARB_01762"/>
<dbReference type="InterPro" id="IPR046341">
    <property type="entry name" value="SET_dom_sf"/>
</dbReference>
<evidence type="ECO:0000313" key="1">
    <source>
        <dbReference type="EMBL" id="EFE31366.1"/>
    </source>
</evidence>
<sequence>MKRQYLPVDALQAWARLNSVTFHGVEIKQPPYDGEDIDKGSAVLAIGSPDSQEPILDEPGLEPEILMKVPPDLILSQERVETHAKSDKHLKDVLDAVGDFGKGSRGAIMIFLLLQITHSSVGKGEQVGISSPWTEYIKFFPAVYELPTFYTLEERELLRGTSLEPALDTKIQSLAREFDHLRDSTFNIPWCQREWWHPETGQLEFDDWKVVDAMYRSRAMELPGTGNAMVPCIDMANHVAGNKTVALYETDHDGNAVLQLRWGQRLKEGEEVTITYGDRKGASEMIFSYGFLDQGLKSAQQLLLDLDIPDDDPLKPPKRAVCEDGPGVRIFDAGDDHDQETAWHSDFVWWICVNEEDGLEFRVLQTNDGGRDLRVFWKKEEITGARKLGQFLSEDPRWDIFQLRAVVIIQERVANQLTLLQAATEYVRGLADKVDDVLIRRSVWDTAMKFRSLEENLLTKSNRDLDEKVGSSPHFTYSFLKLELLESRTVQAYLNSQCSSADIDEDFS</sequence>
<reference evidence="2" key="1">
    <citation type="journal article" date="2011" name="Genome Biol.">
        <title>Comparative and functional genomics provide insights into the pathogenicity of dermatophytic fungi.</title>
        <authorList>
            <person name="Burmester A."/>
            <person name="Shelest E."/>
            <person name="Gloeckner G."/>
            <person name="Heddergott C."/>
            <person name="Schindler S."/>
            <person name="Staib P."/>
            <person name="Heidel A."/>
            <person name="Felder M."/>
            <person name="Petzold A."/>
            <person name="Szafranski K."/>
            <person name="Feuermann M."/>
            <person name="Pedruzzi I."/>
            <person name="Priebe S."/>
            <person name="Groth M."/>
            <person name="Winkler R."/>
            <person name="Li W."/>
            <person name="Kniemeyer O."/>
            <person name="Schroeckh V."/>
            <person name="Hertweck C."/>
            <person name="Hube B."/>
            <person name="White T.C."/>
            <person name="Platzer M."/>
            <person name="Guthke R."/>
            <person name="Heitman J."/>
            <person name="Woestemeyer J."/>
            <person name="Zipfel P.F."/>
            <person name="Monod M."/>
            <person name="Brakhage A.A."/>
        </authorList>
    </citation>
    <scope>NUCLEOTIDE SEQUENCE [LARGE SCALE GENOMIC DNA]</scope>
    <source>
        <strain evidence="2">ATCC MYA-4681 / CBS 112371</strain>
    </source>
</reference>
<dbReference type="STRING" id="663331.D4AZZ1"/>
<dbReference type="eggNOG" id="KOG1337">
    <property type="taxonomic scope" value="Eukaryota"/>
</dbReference>
<dbReference type="CDD" id="cd10527">
    <property type="entry name" value="SET_LSMT"/>
    <property type="match status" value="1"/>
</dbReference>
<dbReference type="GO" id="GO:0005634">
    <property type="term" value="C:nucleus"/>
    <property type="evidence" value="ECO:0007669"/>
    <property type="project" value="TreeGrafter"/>
</dbReference>
<proteinExistence type="predicted"/>
<dbReference type="RefSeq" id="XP_003012006.1">
    <property type="nucleotide sequence ID" value="XM_003011960.1"/>
</dbReference>
<dbReference type="Gene3D" id="3.90.1410.10">
    <property type="entry name" value="set domain protein methyltransferase, domain 1"/>
    <property type="match status" value="1"/>
</dbReference>
<comment type="caution">
    <text evidence="1">The sequence shown here is derived from an EMBL/GenBank/DDBJ whole genome shotgun (WGS) entry which is preliminary data.</text>
</comment>
<dbReference type="AlphaFoldDB" id="D4AZZ1"/>
<dbReference type="Proteomes" id="UP000008866">
    <property type="component" value="Unassembled WGS sequence"/>
</dbReference>
<keyword evidence="2" id="KW-1185">Reference proteome</keyword>
<evidence type="ECO:0008006" key="3">
    <source>
        <dbReference type="Google" id="ProtNLM"/>
    </source>
</evidence>
<dbReference type="PANTHER" id="PTHR13271">
    <property type="entry name" value="UNCHARACTERIZED PUTATIVE METHYLTRANSFERASE"/>
    <property type="match status" value="1"/>
</dbReference>
<organism evidence="1 2">
    <name type="scientific">Arthroderma benhamiae (strain ATCC MYA-4681 / CBS 112371)</name>
    <name type="common">Trichophyton mentagrophytes</name>
    <dbReference type="NCBI Taxonomy" id="663331"/>
    <lineage>
        <taxon>Eukaryota</taxon>
        <taxon>Fungi</taxon>
        <taxon>Dikarya</taxon>
        <taxon>Ascomycota</taxon>
        <taxon>Pezizomycotina</taxon>
        <taxon>Eurotiomycetes</taxon>
        <taxon>Eurotiomycetidae</taxon>
        <taxon>Onygenales</taxon>
        <taxon>Arthrodermataceae</taxon>
        <taxon>Trichophyton</taxon>
    </lineage>
</organism>
<dbReference type="InterPro" id="IPR050600">
    <property type="entry name" value="SETD3_SETD6_MTase"/>
</dbReference>
<gene>
    <name evidence="1" type="ORF">ARB_01762</name>
</gene>
<dbReference type="OMA" id="AWYRSRC"/>
<dbReference type="GeneID" id="9519331"/>
<dbReference type="PANTHER" id="PTHR13271:SF76">
    <property type="entry name" value="SET DOMAIN-CONTAINING PROTEIN 8"/>
    <property type="match status" value="1"/>
</dbReference>